<dbReference type="SMART" id="SM00481">
    <property type="entry name" value="POLIIIAc"/>
    <property type="match status" value="1"/>
</dbReference>
<evidence type="ECO:0000313" key="2">
    <source>
        <dbReference type="EMBL" id="MBI4596020.1"/>
    </source>
</evidence>
<sequence length="253" mass="28298">MTISCPLQVTTEEHRIELPFMKVDFHVHTPVSKCYSISGVTYKEVVEAAVKANLQAMAITDHNACEGCAYVKEFAHNNGLVIFPGVELSTKEGHVLGLFDVGTSLETIEDLLESVGISKEARGDGTVMTKSSIEEVFFEIDQRSGLAIAAHIERWPSGFLETKEDRKTKISIHSSKYLSALEITQPQNKGLWSQGKMRNYPKKYPCLQGSDAHSLVDIGRRPTLIKLDHIDLNNLRKAFQEPDLLIKFPQELE</sequence>
<dbReference type="PANTHER" id="PTHR42924:SF3">
    <property type="entry name" value="POLYMERASE_HISTIDINOL PHOSPHATASE N-TERMINAL DOMAIN-CONTAINING PROTEIN"/>
    <property type="match status" value="1"/>
</dbReference>
<comment type="caution">
    <text evidence="2">The sequence shown here is derived from an EMBL/GenBank/DDBJ whole genome shotgun (WGS) entry which is preliminary data.</text>
</comment>
<name>A0A933GMT0_UNCTE</name>
<dbReference type="InterPro" id="IPR052018">
    <property type="entry name" value="PHP_domain"/>
</dbReference>
<dbReference type="Pfam" id="PF02811">
    <property type="entry name" value="PHP"/>
    <property type="match status" value="1"/>
</dbReference>
<dbReference type="EMBL" id="JACQWF010000289">
    <property type="protein sequence ID" value="MBI4596020.1"/>
    <property type="molecule type" value="Genomic_DNA"/>
</dbReference>
<dbReference type="Gene3D" id="3.20.20.140">
    <property type="entry name" value="Metal-dependent hydrolases"/>
    <property type="match status" value="1"/>
</dbReference>
<organism evidence="2 3">
    <name type="scientific">Tectimicrobiota bacterium</name>
    <dbReference type="NCBI Taxonomy" id="2528274"/>
    <lineage>
        <taxon>Bacteria</taxon>
        <taxon>Pseudomonadati</taxon>
        <taxon>Nitrospinota/Tectimicrobiota group</taxon>
        <taxon>Candidatus Tectimicrobiota</taxon>
    </lineage>
</organism>
<dbReference type="GO" id="GO:0004534">
    <property type="term" value="F:5'-3' RNA exonuclease activity"/>
    <property type="evidence" value="ECO:0007669"/>
    <property type="project" value="TreeGrafter"/>
</dbReference>
<protein>
    <submittedName>
        <fullName evidence="2">PHP domain-containing protein</fullName>
    </submittedName>
</protein>
<dbReference type="PANTHER" id="PTHR42924">
    <property type="entry name" value="EXONUCLEASE"/>
    <property type="match status" value="1"/>
</dbReference>
<accession>A0A933GMT0</accession>
<dbReference type="GO" id="GO:0035312">
    <property type="term" value="F:5'-3' DNA exonuclease activity"/>
    <property type="evidence" value="ECO:0007669"/>
    <property type="project" value="TreeGrafter"/>
</dbReference>
<dbReference type="InterPro" id="IPR016195">
    <property type="entry name" value="Pol/histidinol_Pase-like"/>
</dbReference>
<dbReference type="InterPro" id="IPR003141">
    <property type="entry name" value="Pol/His_phosphatase_N"/>
</dbReference>
<dbReference type="CDD" id="cd07432">
    <property type="entry name" value="PHP_HisPPase"/>
    <property type="match status" value="1"/>
</dbReference>
<evidence type="ECO:0000313" key="3">
    <source>
        <dbReference type="Proteomes" id="UP000772181"/>
    </source>
</evidence>
<dbReference type="AlphaFoldDB" id="A0A933GMT0"/>
<feature type="domain" description="Polymerase/histidinol phosphatase N-terminal" evidence="1">
    <location>
        <begin position="23"/>
        <end position="92"/>
    </location>
</feature>
<dbReference type="Proteomes" id="UP000772181">
    <property type="component" value="Unassembled WGS sequence"/>
</dbReference>
<proteinExistence type="predicted"/>
<dbReference type="InterPro" id="IPR004013">
    <property type="entry name" value="PHP_dom"/>
</dbReference>
<evidence type="ECO:0000259" key="1">
    <source>
        <dbReference type="SMART" id="SM00481"/>
    </source>
</evidence>
<reference evidence="2" key="1">
    <citation type="submission" date="2020-07" db="EMBL/GenBank/DDBJ databases">
        <title>Huge and variable diversity of episymbiotic CPR bacteria and DPANN archaea in groundwater ecosystems.</title>
        <authorList>
            <person name="He C.Y."/>
            <person name="Keren R."/>
            <person name="Whittaker M."/>
            <person name="Farag I.F."/>
            <person name="Doudna J."/>
            <person name="Cate J.H.D."/>
            <person name="Banfield J.F."/>
        </authorList>
    </citation>
    <scope>NUCLEOTIDE SEQUENCE</scope>
    <source>
        <strain evidence="2">NC_groundwater_1482_Ag_S-0.65um_47_24</strain>
    </source>
</reference>
<dbReference type="SUPFAM" id="SSF89550">
    <property type="entry name" value="PHP domain-like"/>
    <property type="match status" value="1"/>
</dbReference>
<gene>
    <name evidence="2" type="ORF">HY730_06535</name>
</gene>